<keyword evidence="3" id="KW-1185">Reference proteome</keyword>
<dbReference type="Proteomes" id="UP000007435">
    <property type="component" value="Chromosome"/>
</dbReference>
<evidence type="ECO:0000313" key="3">
    <source>
        <dbReference type="Proteomes" id="UP000007435"/>
    </source>
</evidence>
<dbReference type="AlphaFoldDB" id="E4RUH1"/>
<evidence type="ECO:0000313" key="2">
    <source>
        <dbReference type="EMBL" id="ADQ17862.1"/>
    </source>
</evidence>
<reference evidence="2 3" key="2">
    <citation type="journal article" date="2011" name="Stand. Genomic Sci.">
        <title>Complete genome sequence of Leadbetterella byssophila type strain (4M15).</title>
        <authorList>
            <person name="Abt B."/>
            <person name="Teshima H."/>
            <person name="Lucas S."/>
            <person name="Lapidus A."/>
            <person name="Del Rio T.G."/>
            <person name="Nolan M."/>
            <person name="Tice H."/>
            <person name="Cheng J.F."/>
            <person name="Pitluck S."/>
            <person name="Liolios K."/>
            <person name="Pagani I."/>
            <person name="Ivanova N."/>
            <person name="Mavromatis K."/>
            <person name="Pati A."/>
            <person name="Tapia R."/>
            <person name="Han C."/>
            <person name="Goodwin L."/>
            <person name="Chen A."/>
            <person name="Palaniappan K."/>
            <person name="Land M."/>
            <person name="Hauser L."/>
            <person name="Chang Y.J."/>
            <person name="Jeffries C.D."/>
            <person name="Rohde M."/>
            <person name="Goker M."/>
            <person name="Tindall B.J."/>
            <person name="Detter J.C."/>
            <person name="Woyke T."/>
            <person name="Bristow J."/>
            <person name="Eisen J.A."/>
            <person name="Markowitz V."/>
            <person name="Hugenholtz P."/>
            <person name="Klenk H.P."/>
            <person name="Kyrpides N.C."/>
        </authorList>
    </citation>
    <scope>NUCLEOTIDE SEQUENCE [LARGE SCALE GENOMIC DNA]</scope>
    <source>
        <strain evidence="3">DSM 17132 / JCM 16389 / KACC 11308 / NBRC 106382 / 4M15</strain>
    </source>
</reference>
<evidence type="ECO:0000256" key="1">
    <source>
        <dbReference type="SAM" id="Phobius"/>
    </source>
</evidence>
<keyword evidence="1" id="KW-1133">Transmembrane helix</keyword>
<keyword evidence="1" id="KW-0472">Membrane</keyword>
<gene>
    <name evidence="2" type="ordered locus">Lbys_2168</name>
</gene>
<feature type="transmembrane region" description="Helical" evidence="1">
    <location>
        <begin position="6"/>
        <end position="29"/>
    </location>
</feature>
<protein>
    <submittedName>
        <fullName evidence="2">Uncharacterized protein</fullName>
    </submittedName>
</protein>
<keyword evidence="1" id="KW-0812">Transmembrane</keyword>
<proteinExistence type="predicted"/>
<dbReference type="HOGENOM" id="CLU_210431_0_0_10"/>
<sequence length="51" mass="5831">MKKINFFMICQWIVFAPIILPISIITGAYEGLKKVFHQAAVDIFQTEEVTS</sequence>
<reference key="1">
    <citation type="submission" date="2010-11" db="EMBL/GenBank/DDBJ databases">
        <title>The complete genome of Leadbetterella byssophila DSM 17132.</title>
        <authorList>
            <consortium name="US DOE Joint Genome Institute (JGI-PGF)"/>
            <person name="Lucas S."/>
            <person name="Copeland A."/>
            <person name="Lapidus A."/>
            <person name="Glavina del Rio T."/>
            <person name="Dalin E."/>
            <person name="Tice H."/>
            <person name="Bruce D."/>
            <person name="Goodwin L."/>
            <person name="Pitluck S."/>
            <person name="Kyrpides N."/>
            <person name="Mavromatis K."/>
            <person name="Ivanova N."/>
            <person name="Teshima H."/>
            <person name="Brettin T."/>
            <person name="Detter J.C."/>
            <person name="Han C."/>
            <person name="Tapia R."/>
            <person name="Land M."/>
            <person name="Hauser L."/>
            <person name="Markowitz V."/>
            <person name="Cheng J.-F."/>
            <person name="Hugenholtz P."/>
            <person name="Woyke T."/>
            <person name="Wu D."/>
            <person name="Tindall B."/>
            <person name="Pomrenke H.G."/>
            <person name="Brambilla E."/>
            <person name="Klenk H.-P."/>
            <person name="Eisen J.A."/>
        </authorList>
    </citation>
    <scope>NUCLEOTIDE SEQUENCE [LARGE SCALE GENOMIC DNA]</scope>
    <source>
        <strain>DSM 17132</strain>
    </source>
</reference>
<dbReference type="KEGG" id="lby:Lbys_2168"/>
<name>E4RUH1_LEAB4</name>
<dbReference type="EMBL" id="CP002305">
    <property type="protein sequence ID" value="ADQ17862.1"/>
    <property type="molecule type" value="Genomic_DNA"/>
</dbReference>
<accession>E4RUH1</accession>
<organism evidence="2 3">
    <name type="scientific">Leadbetterella byssophila (strain DSM 17132 / JCM 16389 / KACC 11308 / NBRC 106382 / 4M15)</name>
    <dbReference type="NCBI Taxonomy" id="649349"/>
    <lineage>
        <taxon>Bacteria</taxon>
        <taxon>Pseudomonadati</taxon>
        <taxon>Bacteroidota</taxon>
        <taxon>Cytophagia</taxon>
        <taxon>Cytophagales</taxon>
        <taxon>Leadbetterellaceae</taxon>
        <taxon>Leadbetterella</taxon>
    </lineage>
</organism>